<evidence type="ECO:0000313" key="2">
    <source>
        <dbReference type="EMBL" id="GEK90172.1"/>
    </source>
</evidence>
<evidence type="ECO:0000259" key="1">
    <source>
        <dbReference type="Pfam" id="PF13472"/>
    </source>
</evidence>
<dbReference type="InterPro" id="IPR036514">
    <property type="entry name" value="SGNH_hydro_sf"/>
</dbReference>
<evidence type="ECO:0000313" key="4">
    <source>
        <dbReference type="Proteomes" id="UP000198548"/>
    </source>
</evidence>
<reference evidence="2 5" key="2">
    <citation type="submission" date="2019-07" db="EMBL/GenBank/DDBJ databases">
        <title>Whole genome shotgun sequence of Alkalibacterium putridalgicola NBRC 103243.</title>
        <authorList>
            <person name="Hosoyama A."/>
            <person name="Uohara A."/>
            <person name="Ohji S."/>
            <person name="Ichikawa N."/>
        </authorList>
    </citation>
    <scope>NUCLEOTIDE SEQUENCE [LARGE SCALE GENOMIC DNA]</scope>
    <source>
        <strain evidence="2 5">NBRC 103243</strain>
    </source>
</reference>
<dbReference type="PANTHER" id="PTHR30383">
    <property type="entry name" value="THIOESTERASE 1/PROTEASE 1/LYSOPHOSPHOLIPASE L1"/>
    <property type="match status" value="1"/>
</dbReference>
<dbReference type="AlphaFoldDB" id="A0A1H7TSP7"/>
<reference evidence="3 4" key="1">
    <citation type="submission" date="2016-10" db="EMBL/GenBank/DDBJ databases">
        <authorList>
            <person name="de Groot N.N."/>
        </authorList>
    </citation>
    <scope>NUCLEOTIDE SEQUENCE [LARGE SCALE GENOMIC DNA]</scope>
    <source>
        <strain evidence="3 4">DSM 19182</strain>
    </source>
</reference>
<accession>A0A1H7TSP7</accession>
<dbReference type="EMBL" id="FOBL01000014">
    <property type="protein sequence ID" value="SEL87880.1"/>
    <property type="molecule type" value="Genomic_DNA"/>
</dbReference>
<dbReference type="SUPFAM" id="SSF52266">
    <property type="entry name" value="SGNH hydrolase"/>
    <property type="match status" value="1"/>
</dbReference>
<dbReference type="InterPro" id="IPR051532">
    <property type="entry name" value="Ester_Hydrolysis_Enzymes"/>
</dbReference>
<proteinExistence type="predicted"/>
<organism evidence="3 4">
    <name type="scientific">Alkalibacterium putridalgicola</name>
    <dbReference type="NCBI Taxonomy" id="426703"/>
    <lineage>
        <taxon>Bacteria</taxon>
        <taxon>Bacillati</taxon>
        <taxon>Bacillota</taxon>
        <taxon>Bacilli</taxon>
        <taxon>Lactobacillales</taxon>
        <taxon>Carnobacteriaceae</taxon>
        <taxon>Alkalibacterium</taxon>
    </lineage>
</organism>
<dbReference type="Proteomes" id="UP000198548">
    <property type="component" value="Unassembled WGS sequence"/>
</dbReference>
<dbReference type="InterPro" id="IPR013830">
    <property type="entry name" value="SGNH_hydro"/>
</dbReference>
<dbReference type="OrthoDB" id="252349at2"/>
<evidence type="ECO:0000313" key="3">
    <source>
        <dbReference type="EMBL" id="SEL87880.1"/>
    </source>
</evidence>
<dbReference type="RefSeq" id="WP_091488068.1">
    <property type="nucleotide sequence ID" value="NZ_BJUX01000036.1"/>
</dbReference>
<keyword evidence="5" id="KW-1185">Reference proteome</keyword>
<feature type="domain" description="SGNH hydrolase-type esterase" evidence="1">
    <location>
        <begin position="65"/>
        <end position="251"/>
    </location>
</feature>
<name>A0A1H7TSP7_9LACT</name>
<dbReference type="Pfam" id="PF13472">
    <property type="entry name" value="Lipase_GDSL_2"/>
    <property type="match status" value="1"/>
</dbReference>
<dbReference type="Gene3D" id="3.40.50.1110">
    <property type="entry name" value="SGNH hydrolase"/>
    <property type="match status" value="1"/>
</dbReference>
<dbReference type="STRING" id="426703.SAMN04488100_1148"/>
<protein>
    <submittedName>
        <fullName evidence="2">Acyl-CoA thioesterase</fullName>
    </submittedName>
    <submittedName>
        <fullName evidence="3">Lysophospholipase L1</fullName>
    </submittedName>
</protein>
<gene>
    <name evidence="2" type="ORF">APU01nite_22110</name>
    <name evidence="3" type="ORF">SAMN04488100_1148</name>
</gene>
<dbReference type="Proteomes" id="UP000321425">
    <property type="component" value="Unassembled WGS sequence"/>
</dbReference>
<sequence>MFKKVVWPLVSASALILALVFVFGFVTSIIISGGEADVQTETQTESPENIPEEVMPPDGASDILILGDSIGFGVGDEENLGIGERYLDLLEEDSETDTTITNSSVPGFESSQLADLIESGENRTSIAGAELIILSIGGNDLNRLNLEDNVTLAPAFEEALNIYKEDLTFILSEIRSINPDAQLAIIGLYNPYSEDDPQNARFLLDWNHETRLIVNSDAAFAYIPTYELFTYHLDAYLSPDDFHPNGMGYQVIAETLFRILNYSTN</sequence>
<dbReference type="EMBL" id="BJUX01000036">
    <property type="protein sequence ID" value="GEK90172.1"/>
    <property type="molecule type" value="Genomic_DNA"/>
</dbReference>
<dbReference type="GO" id="GO:0004622">
    <property type="term" value="F:phosphatidylcholine lysophospholipase activity"/>
    <property type="evidence" value="ECO:0007669"/>
    <property type="project" value="TreeGrafter"/>
</dbReference>
<dbReference type="PANTHER" id="PTHR30383:SF27">
    <property type="entry name" value="SPORE GERMINATION LIPASE LIPC"/>
    <property type="match status" value="1"/>
</dbReference>
<evidence type="ECO:0000313" key="5">
    <source>
        <dbReference type="Proteomes" id="UP000321425"/>
    </source>
</evidence>